<protein>
    <submittedName>
        <fullName evidence="1">Uncharacterized protein</fullName>
    </submittedName>
</protein>
<dbReference type="KEGG" id="rhs:A3Q41_04054"/>
<dbReference type="Proteomes" id="UP000076038">
    <property type="component" value="Chromosome"/>
</dbReference>
<reference evidence="2" key="2">
    <citation type="submission" date="2016-04" db="EMBL/GenBank/DDBJ databases">
        <title>Complete Genome and Plasmid Sequences for Rhodococcus fascians D188 and Draft Sequences for Rhodococcus spp. Isolates PBTS 1 and PBTS 2.</title>
        <authorList>
            <person name="Stamer R."/>
            <person name="Vereecke D."/>
            <person name="Zhang Y."/>
            <person name="Schilkey F."/>
            <person name="Devitt N."/>
            <person name="Randall J."/>
        </authorList>
    </citation>
    <scope>NUCLEOTIDE SEQUENCE [LARGE SCALE GENOMIC DNA]</scope>
    <source>
        <strain evidence="2">PBTS2</strain>
    </source>
</reference>
<dbReference type="EMBL" id="CP015220">
    <property type="protein sequence ID" value="AMY25335.1"/>
    <property type="molecule type" value="Genomic_DNA"/>
</dbReference>
<name>A0A143QQA0_RHOFA</name>
<proteinExistence type="predicted"/>
<sequence length="83" mass="9364">MGRWLFVEGNSRLDDGVDVEVFLEPRRNRIGVVERMCSLCDEVAQGACLYSLLAETGEYARDVREVGLMRTDEQYSAAVVSYP</sequence>
<evidence type="ECO:0000313" key="2">
    <source>
        <dbReference type="Proteomes" id="UP000076038"/>
    </source>
</evidence>
<organism evidence="1 2">
    <name type="scientific">Rhodococcoides fascians</name>
    <name type="common">Rhodococcus fascians</name>
    <dbReference type="NCBI Taxonomy" id="1828"/>
    <lineage>
        <taxon>Bacteria</taxon>
        <taxon>Bacillati</taxon>
        <taxon>Actinomycetota</taxon>
        <taxon>Actinomycetes</taxon>
        <taxon>Mycobacteriales</taxon>
        <taxon>Nocardiaceae</taxon>
        <taxon>Rhodococcoides</taxon>
    </lineage>
</organism>
<evidence type="ECO:0000313" key="1">
    <source>
        <dbReference type="EMBL" id="AMY25335.1"/>
    </source>
</evidence>
<accession>A0A143QQA0</accession>
<dbReference type="AlphaFoldDB" id="A0A143QQA0"/>
<keyword evidence="2" id="KW-1185">Reference proteome</keyword>
<reference evidence="1 2" key="1">
    <citation type="journal article" date="2016" name="Genome Announc.">
        <title>Complete Genome and Plasmid Sequences for Rhodococcus fascians D188 and Draft Sequences for Rhodococcus Isolates PBTS 1 and PBTS 2.</title>
        <authorList>
            <person name="Stamler R.A."/>
            <person name="Vereecke D."/>
            <person name="Zhang Y."/>
            <person name="Schilkey F."/>
            <person name="Devitt N."/>
            <person name="Randall J.J."/>
        </authorList>
    </citation>
    <scope>NUCLEOTIDE SEQUENCE [LARGE SCALE GENOMIC DNA]</scope>
    <source>
        <strain evidence="1 2">PBTS2</strain>
    </source>
</reference>
<gene>
    <name evidence="1" type="ORF">A3Q41_04054</name>
</gene>